<dbReference type="Gene3D" id="3.40.50.2300">
    <property type="match status" value="2"/>
</dbReference>
<protein>
    <submittedName>
        <fullName evidence="5">Transcriptional regulator, LacI family</fullName>
    </submittedName>
</protein>
<dbReference type="GO" id="GO:0000976">
    <property type="term" value="F:transcription cis-regulatory region binding"/>
    <property type="evidence" value="ECO:0007669"/>
    <property type="project" value="TreeGrafter"/>
</dbReference>
<evidence type="ECO:0000256" key="1">
    <source>
        <dbReference type="ARBA" id="ARBA00023015"/>
    </source>
</evidence>
<dbReference type="SUPFAM" id="SSF53822">
    <property type="entry name" value="Periplasmic binding protein-like I"/>
    <property type="match status" value="1"/>
</dbReference>
<dbReference type="RefSeq" id="WP_076544868.1">
    <property type="nucleotide sequence ID" value="NZ_FTNC01000010.1"/>
</dbReference>
<evidence type="ECO:0000256" key="3">
    <source>
        <dbReference type="ARBA" id="ARBA00023163"/>
    </source>
</evidence>
<proteinExistence type="predicted"/>
<reference evidence="6" key="1">
    <citation type="submission" date="2017-01" db="EMBL/GenBank/DDBJ databases">
        <authorList>
            <person name="Varghese N."/>
            <person name="Submissions S."/>
        </authorList>
    </citation>
    <scope>NUCLEOTIDE SEQUENCE [LARGE SCALE GENOMIC DNA]</scope>
    <source>
        <strain evidence="6">ATCC 700103</strain>
    </source>
</reference>
<sequence>MTNINDVAKLAGVSKSTVSRVLNNQEIVREETKKKVIAAMEKLNYKPDMNARYLRRDETKLIALVMPDISDPFYDQLAAVIENEADNNNYNVILFNEIEKEDFIDKTIRILQQRRVDGLIYISENLPDKYYDILSKCEFPVVQFANFQQKKSFPSAGIDFYKAVYEMNSYLLRKQENISFLNTYQNKHLKEIMKNAFFDSHKKNGLKVGEDQIIELEQDKDKTFGYILERKEEIDAVFVSRDQIAIELMNYLQKNGVQIPADISVAGFNNIRYASFTNPRLTTISHPLNEIGTKLAEMLIELIAQKELKLKDVVLEHQLIVRESTK</sequence>
<dbReference type="PRINTS" id="PR00036">
    <property type="entry name" value="HTHLACI"/>
</dbReference>
<dbReference type="CDD" id="cd01392">
    <property type="entry name" value="HTH_LacI"/>
    <property type="match status" value="1"/>
</dbReference>
<dbReference type="InterPro" id="IPR000843">
    <property type="entry name" value="HTH_LacI"/>
</dbReference>
<evidence type="ECO:0000313" key="6">
    <source>
        <dbReference type="Proteomes" id="UP000185669"/>
    </source>
</evidence>
<dbReference type="Proteomes" id="UP000185669">
    <property type="component" value="Unassembled WGS sequence"/>
</dbReference>
<dbReference type="InterPro" id="IPR028082">
    <property type="entry name" value="Peripla_BP_I"/>
</dbReference>
<name>A0A1N6WNV1_9FIRM</name>
<evidence type="ECO:0000259" key="4">
    <source>
        <dbReference type="PROSITE" id="PS50932"/>
    </source>
</evidence>
<dbReference type="OrthoDB" id="3180992at2"/>
<dbReference type="PANTHER" id="PTHR30146:SF149">
    <property type="entry name" value="HTH-TYPE TRANSCRIPTIONAL REGULATOR EBGR"/>
    <property type="match status" value="1"/>
</dbReference>
<dbReference type="Pfam" id="PF00532">
    <property type="entry name" value="Peripla_BP_1"/>
    <property type="match status" value="1"/>
</dbReference>
<dbReference type="Gene3D" id="1.10.260.40">
    <property type="entry name" value="lambda repressor-like DNA-binding domains"/>
    <property type="match status" value="1"/>
</dbReference>
<gene>
    <name evidence="5" type="ORF">SAMN05421834_11020</name>
</gene>
<keyword evidence="1" id="KW-0805">Transcription regulation</keyword>
<feature type="domain" description="HTH lacI-type" evidence="4">
    <location>
        <begin position="2"/>
        <end position="56"/>
    </location>
</feature>
<organism evidence="5 6">
    <name type="scientific">Halanaerobium kushneri</name>
    <dbReference type="NCBI Taxonomy" id="56779"/>
    <lineage>
        <taxon>Bacteria</taxon>
        <taxon>Bacillati</taxon>
        <taxon>Bacillota</taxon>
        <taxon>Clostridia</taxon>
        <taxon>Halanaerobiales</taxon>
        <taxon>Halanaerobiaceae</taxon>
        <taxon>Halanaerobium</taxon>
    </lineage>
</organism>
<dbReference type="AlphaFoldDB" id="A0A1N6WNV1"/>
<dbReference type="SUPFAM" id="SSF47413">
    <property type="entry name" value="lambda repressor-like DNA-binding domains"/>
    <property type="match status" value="1"/>
</dbReference>
<dbReference type="InterPro" id="IPR010982">
    <property type="entry name" value="Lambda_DNA-bd_dom_sf"/>
</dbReference>
<evidence type="ECO:0000313" key="5">
    <source>
        <dbReference type="EMBL" id="SIQ91708.1"/>
    </source>
</evidence>
<dbReference type="InterPro" id="IPR001761">
    <property type="entry name" value="Peripla_BP/Lac1_sug-bd_dom"/>
</dbReference>
<keyword evidence="6" id="KW-1185">Reference proteome</keyword>
<keyword evidence="3" id="KW-0804">Transcription</keyword>
<keyword evidence="2" id="KW-0238">DNA-binding</keyword>
<dbReference type="STRING" id="56779.SAMN05421834_11020"/>
<dbReference type="Pfam" id="PF00356">
    <property type="entry name" value="LacI"/>
    <property type="match status" value="1"/>
</dbReference>
<dbReference type="PROSITE" id="PS00356">
    <property type="entry name" value="HTH_LACI_1"/>
    <property type="match status" value="1"/>
</dbReference>
<dbReference type="SMART" id="SM00354">
    <property type="entry name" value="HTH_LACI"/>
    <property type="match status" value="1"/>
</dbReference>
<dbReference type="EMBL" id="FTNC01000010">
    <property type="protein sequence ID" value="SIQ91708.1"/>
    <property type="molecule type" value="Genomic_DNA"/>
</dbReference>
<evidence type="ECO:0000256" key="2">
    <source>
        <dbReference type="ARBA" id="ARBA00023125"/>
    </source>
</evidence>
<accession>A0A1N6WNV1</accession>
<dbReference type="GO" id="GO:0003700">
    <property type="term" value="F:DNA-binding transcription factor activity"/>
    <property type="evidence" value="ECO:0007669"/>
    <property type="project" value="TreeGrafter"/>
</dbReference>
<dbReference type="PANTHER" id="PTHR30146">
    <property type="entry name" value="LACI-RELATED TRANSCRIPTIONAL REPRESSOR"/>
    <property type="match status" value="1"/>
</dbReference>
<dbReference type="PROSITE" id="PS50932">
    <property type="entry name" value="HTH_LACI_2"/>
    <property type="match status" value="1"/>
</dbReference>